<dbReference type="Gene3D" id="3.30.1330.40">
    <property type="entry name" value="RutC-like"/>
    <property type="match status" value="1"/>
</dbReference>
<dbReference type="GO" id="GO:0005829">
    <property type="term" value="C:cytosol"/>
    <property type="evidence" value="ECO:0007669"/>
    <property type="project" value="TreeGrafter"/>
</dbReference>
<proteinExistence type="inferred from homology"/>
<organism evidence="2 3">
    <name type="scientific">Salinibacillus xinjiangensis</name>
    <dbReference type="NCBI Taxonomy" id="1229268"/>
    <lineage>
        <taxon>Bacteria</taxon>
        <taxon>Bacillati</taxon>
        <taxon>Bacillota</taxon>
        <taxon>Bacilli</taxon>
        <taxon>Bacillales</taxon>
        <taxon>Bacillaceae</taxon>
        <taxon>Salinibacillus</taxon>
    </lineage>
</organism>
<dbReference type="Pfam" id="PF01042">
    <property type="entry name" value="Ribonuc_L-PSP"/>
    <property type="match status" value="1"/>
</dbReference>
<dbReference type="InterPro" id="IPR006175">
    <property type="entry name" value="YjgF/YER057c/UK114"/>
</dbReference>
<dbReference type="InterPro" id="IPR019897">
    <property type="entry name" value="RidA_CS"/>
</dbReference>
<dbReference type="SUPFAM" id="SSF55298">
    <property type="entry name" value="YjgF-like"/>
    <property type="match status" value="1"/>
</dbReference>
<evidence type="ECO:0000313" key="3">
    <source>
        <dbReference type="Proteomes" id="UP000480185"/>
    </source>
</evidence>
<evidence type="ECO:0008006" key="4">
    <source>
        <dbReference type="Google" id="ProtNLM"/>
    </source>
</evidence>
<dbReference type="EMBL" id="WJNH01000002">
    <property type="protein sequence ID" value="MRG85660.1"/>
    <property type="molecule type" value="Genomic_DNA"/>
</dbReference>
<dbReference type="PROSITE" id="PS01094">
    <property type="entry name" value="UPF0076"/>
    <property type="match status" value="1"/>
</dbReference>
<reference evidence="2 3" key="1">
    <citation type="submission" date="2019-11" db="EMBL/GenBank/DDBJ databases">
        <authorList>
            <person name="Li J."/>
        </authorList>
    </citation>
    <scope>NUCLEOTIDE SEQUENCE [LARGE SCALE GENOMIC DNA]</scope>
    <source>
        <strain evidence="2 3">J4</strain>
    </source>
</reference>
<keyword evidence="3" id="KW-1185">Reference proteome</keyword>
<comment type="similarity">
    <text evidence="1">Belongs to the RutC family.</text>
</comment>
<dbReference type="FunFam" id="3.30.1330.40:FF:000001">
    <property type="entry name" value="L-PSP family endoribonuclease"/>
    <property type="match status" value="1"/>
</dbReference>
<dbReference type="InterPro" id="IPR006056">
    <property type="entry name" value="RidA"/>
</dbReference>
<dbReference type="InterPro" id="IPR035959">
    <property type="entry name" value="RutC-like_sf"/>
</dbReference>
<dbReference type="AlphaFoldDB" id="A0A6G1X450"/>
<dbReference type="RefSeq" id="WP_153727576.1">
    <property type="nucleotide sequence ID" value="NZ_WJNH01000002.1"/>
</dbReference>
<dbReference type="OrthoDB" id="9803101at2"/>
<dbReference type="PANTHER" id="PTHR11803:SF39">
    <property type="entry name" value="2-IMINOBUTANOATE_2-IMINOPROPANOATE DEAMINASE"/>
    <property type="match status" value="1"/>
</dbReference>
<dbReference type="Proteomes" id="UP000480185">
    <property type="component" value="Unassembled WGS sequence"/>
</dbReference>
<name>A0A6G1X450_9BACI</name>
<dbReference type="CDD" id="cd00448">
    <property type="entry name" value="YjgF_YER057c_UK114_family"/>
    <property type="match status" value="1"/>
</dbReference>
<sequence>MMRTIQTNAAPQAIGPYSQAVEAGDFLYVSGQIAINPETNEIAAGIVAQTEQVMKNLEAILKEVNLTFSDVVKFTIYTTSMDDFPIINETYAKFLTEPYPARATVEVSRLPKDVLVEIDAIAYKGN</sequence>
<accession>A0A6G1X450</accession>
<gene>
    <name evidence="2" type="ORF">GH754_04845</name>
</gene>
<comment type="caution">
    <text evidence="2">The sequence shown here is derived from an EMBL/GenBank/DDBJ whole genome shotgun (WGS) entry which is preliminary data.</text>
</comment>
<dbReference type="NCBIfam" id="TIGR00004">
    <property type="entry name" value="Rid family detoxifying hydrolase"/>
    <property type="match status" value="1"/>
</dbReference>
<evidence type="ECO:0000313" key="2">
    <source>
        <dbReference type="EMBL" id="MRG85660.1"/>
    </source>
</evidence>
<evidence type="ECO:0000256" key="1">
    <source>
        <dbReference type="ARBA" id="ARBA00010552"/>
    </source>
</evidence>
<protein>
    <recommendedName>
        <fullName evidence="4">RidA family protein</fullName>
    </recommendedName>
</protein>
<dbReference type="GO" id="GO:0019239">
    <property type="term" value="F:deaminase activity"/>
    <property type="evidence" value="ECO:0007669"/>
    <property type="project" value="TreeGrafter"/>
</dbReference>
<dbReference type="PANTHER" id="PTHR11803">
    <property type="entry name" value="2-IMINOBUTANOATE/2-IMINOPROPANOATE DEAMINASE RIDA"/>
    <property type="match status" value="1"/>
</dbReference>